<evidence type="ECO:0000313" key="2">
    <source>
        <dbReference type="EMBL" id="KZL50671.1"/>
    </source>
</evidence>
<evidence type="ECO:0000259" key="1">
    <source>
        <dbReference type="Pfam" id="PF13470"/>
    </source>
</evidence>
<dbReference type="OrthoDB" id="9787727at2"/>
<accession>A0A161XLH5</accession>
<reference evidence="2 3" key="1">
    <citation type="submission" date="2016-04" db="EMBL/GenBank/DDBJ databases">
        <title>Draft Genome Assembly of the Bloom-forming Cyanobacterium Nodularia spumigena Strain CENA596 in Shrimp Production Ponds.</title>
        <authorList>
            <person name="Popin R.V."/>
            <person name="Rigonato J."/>
            <person name="Abreu V.A."/>
            <person name="Andreote A.P."/>
            <person name="Silveira S.B."/>
            <person name="Odebrecht C."/>
            <person name="Fiore M.F."/>
        </authorList>
    </citation>
    <scope>NUCLEOTIDE SEQUENCE [LARGE SCALE GENOMIC DNA]</scope>
    <source>
        <strain evidence="2 3">CENA596</strain>
    </source>
</reference>
<name>A0A161XLH5_NODSP</name>
<dbReference type="SUPFAM" id="SSF88723">
    <property type="entry name" value="PIN domain-like"/>
    <property type="match status" value="1"/>
</dbReference>
<evidence type="ECO:0000313" key="3">
    <source>
        <dbReference type="Proteomes" id="UP000076555"/>
    </source>
</evidence>
<protein>
    <submittedName>
        <fullName evidence="2">Nucleic-acid-binding protein, contains PIN domain protein</fullName>
    </submittedName>
</protein>
<dbReference type="InterPro" id="IPR002716">
    <property type="entry name" value="PIN_dom"/>
</dbReference>
<gene>
    <name evidence="2" type="ORF">A2T98_06380</name>
</gene>
<dbReference type="RefSeq" id="WP_063872041.1">
    <property type="nucleotide sequence ID" value="NZ_CAWMRI010000072.1"/>
</dbReference>
<organism evidence="2 3">
    <name type="scientific">Nodularia spumigena CENA596</name>
    <dbReference type="NCBI Taxonomy" id="1819295"/>
    <lineage>
        <taxon>Bacteria</taxon>
        <taxon>Bacillati</taxon>
        <taxon>Cyanobacteriota</taxon>
        <taxon>Cyanophyceae</taxon>
        <taxon>Nostocales</taxon>
        <taxon>Nodulariaceae</taxon>
        <taxon>Nodularia</taxon>
    </lineage>
</organism>
<dbReference type="AlphaFoldDB" id="A0A161XLH5"/>
<sequence>MKRVLFDSDVLLDVLAERQPFVVASAQALNTVIKKQVQGFVSGHAVTNIFYILRRQIGSEAARKLIETLLQHIQIASITDEVIHQALQSPIKDFEDAVTSAAAMAASLEIIVTRNTSDFVASSVPAVLPEELLKMLSD</sequence>
<dbReference type="InterPro" id="IPR029060">
    <property type="entry name" value="PIN-like_dom_sf"/>
</dbReference>
<comment type="caution">
    <text evidence="2">The sequence shown here is derived from an EMBL/GenBank/DDBJ whole genome shotgun (WGS) entry which is preliminary data.</text>
</comment>
<proteinExistence type="predicted"/>
<dbReference type="EMBL" id="LWAJ01000072">
    <property type="protein sequence ID" value="KZL50671.1"/>
    <property type="molecule type" value="Genomic_DNA"/>
</dbReference>
<feature type="domain" description="PIN" evidence="1">
    <location>
        <begin position="3"/>
        <end position="116"/>
    </location>
</feature>
<dbReference type="Proteomes" id="UP000076555">
    <property type="component" value="Unassembled WGS sequence"/>
</dbReference>
<dbReference type="Pfam" id="PF13470">
    <property type="entry name" value="PIN_3"/>
    <property type="match status" value="1"/>
</dbReference>
<dbReference type="Gene3D" id="3.40.50.1010">
    <property type="entry name" value="5'-nuclease"/>
    <property type="match status" value="1"/>
</dbReference>